<dbReference type="eggNOG" id="COG0655">
    <property type="taxonomic scope" value="Bacteria"/>
</dbReference>
<dbReference type="Gene3D" id="3.40.50.360">
    <property type="match status" value="1"/>
</dbReference>
<dbReference type="GO" id="GO:0010181">
    <property type="term" value="F:FMN binding"/>
    <property type="evidence" value="ECO:0007669"/>
    <property type="project" value="InterPro"/>
</dbReference>
<dbReference type="PATRIC" id="fig|861299.3.peg.2234"/>
<dbReference type="Pfam" id="PF03358">
    <property type="entry name" value="FMN_red"/>
    <property type="match status" value="1"/>
</dbReference>
<dbReference type="InParanoid" id="W0RF85"/>
<name>W0RF85_9BACT</name>
<reference evidence="3 4" key="1">
    <citation type="journal article" date="2014" name="Genome Announc.">
        <title>Genome Sequence and Methylome of Soil Bacterium Gemmatirosa kalamazoonensis KBS708T, a Member of the Rarely Cultivated Gemmatimonadetes Phylum.</title>
        <authorList>
            <person name="Debruyn J.M."/>
            <person name="Radosevich M."/>
            <person name="Wommack K.E."/>
            <person name="Polson S.W."/>
            <person name="Hauser L.J."/>
            <person name="Fawaz M.N."/>
            <person name="Korlach J."/>
            <person name="Tsai Y.C."/>
        </authorList>
    </citation>
    <scope>NUCLEOTIDE SEQUENCE [LARGE SCALE GENOMIC DNA]</scope>
    <source>
        <strain evidence="3 4">KBS708</strain>
    </source>
</reference>
<dbReference type="RefSeq" id="WP_025411222.1">
    <property type="nucleotide sequence ID" value="NZ_CP007128.1"/>
</dbReference>
<evidence type="ECO:0000313" key="3">
    <source>
        <dbReference type="EMBL" id="AHG89734.1"/>
    </source>
</evidence>
<evidence type="ECO:0000256" key="1">
    <source>
        <dbReference type="ARBA" id="ARBA00006961"/>
    </source>
</evidence>
<gene>
    <name evidence="3" type="ORF">J421_2197</name>
</gene>
<dbReference type="EMBL" id="CP007128">
    <property type="protein sequence ID" value="AHG89734.1"/>
    <property type="molecule type" value="Genomic_DNA"/>
</dbReference>
<dbReference type="InterPro" id="IPR010089">
    <property type="entry name" value="Flavoprotein_WrbA-like"/>
</dbReference>
<dbReference type="OrthoDB" id="9801479at2"/>
<organism evidence="3 4">
    <name type="scientific">Gemmatirosa kalamazoonensis</name>
    <dbReference type="NCBI Taxonomy" id="861299"/>
    <lineage>
        <taxon>Bacteria</taxon>
        <taxon>Pseudomonadati</taxon>
        <taxon>Gemmatimonadota</taxon>
        <taxon>Gemmatimonadia</taxon>
        <taxon>Gemmatimonadales</taxon>
        <taxon>Gemmatimonadaceae</taxon>
        <taxon>Gemmatirosa</taxon>
    </lineage>
</organism>
<feature type="domain" description="Flavodoxin-like" evidence="2">
    <location>
        <begin position="6"/>
        <end position="198"/>
    </location>
</feature>
<dbReference type="InterPro" id="IPR008254">
    <property type="entry name" value="Flavodoxin/NO_synth"/>
</dbReference>
<dbReference type="PROSITE" id="PS50902">
    <property type="entry name" value="FLAVODOXIN_LIKE"/>
    <property type="match status" value="1"/>
</dbReference>
<dbReference type="KEGG" id="gba:J421_2197"/>
<comment type="similarity">
    <text evidence="1">Belongs to the WrbA family.</text>
</comment>
<dbReference type="PANTHER" id="PTHR30546">
    <property type="entry name" value="FLAVODOXIN-RELATED PROTEIN WRBA-RELATED"/>
    <property type="match status" value="1"/>
</dbReference>
<dbReference type="GO" id="GO:0016020">
    <property type="term" value="C:membrane"/>
    <property type="evidence" value="ECO:0007669"/>
    <property type="project" value="TreeGrafter"/>
</dbReference>
<accession>W0RF85</accession>
<dbReference type="InterPro" id="IPR029039">
    <property type="entry name" value="Flavoprotein-like_sf"/>
</dbReference>
<dbReference type="STRING" id="861299.J421_2197"/>
<dbReference type="GO" id="GO:0003955">
    <property type="term" value="F:NAD(P)H dehydrogenase (quinone) activity"/>
    <property type="evidence" value="ECO:0007669"/>
    <property type="project" value="InterPro"/>
</dbReference>
<dbReference type="NCBIfam" id="TIGR01755">
    <property type="entry name" value="flav_wrbA"/>
    <property type="match status" value="1"/>
</dbReference>
<dbReference type="InterPro" id="IPR005025">
    <property type="entry name" value="FMN_Rdtase-like_dom"/>
</dbReference>
<keyword evidence="4" id="KW-1185">Reference proteome</keyword>
<dbReference type="FunCoup" id="W0RF85">
    <property type="interactions" value="183"/>
</dbReference>
<dbReference type="PANTHER" id="PTHR30546:SF23">
    <property type="entry name" value="FLAVOPROTEIN-LIKE PROTEIN YCP4-RELATED"/>
    <property type="match status" value="1"/>
</dbReference>
<proteinExistence type="inferred from homology"/>
<dbReference type="AlphaFoldDB" id="W0RF85"/>
<dbReference type="HOGENOM" id="CLU_051402_0_2_0"/>
<protein>
    <submittedName>
        <fullName evidence="3">Flavoprotein WrbA</fullName>
    </submittedName>
</protein>
<evidence type="ECO:0000259" key="2">
    <source>
        <dbReference type="PROSITE" id="PS50902"/>
    </source>
</evidence>
<dbReference type="NCBIfam" id="NF002999">
    <property type="entry name" value="PRK03767.1"/>
    <property type="match status" value="1"/>
</dbReference>
<dbReference type="Proteomes" id="UP000019151">
    <property type="component" value="Chromosome"/>
</dbReference>
<evidence type="ECO:0000313" key="4">
    <source>
        <dbReference type="Proteomes" id="UP000019151"/>
    </source>
</evidence>
<dbReference type="SUPFAM" id="SSF52218">
    <property type="entry name" value="Flavoproteins"/>
    <property type="match status" value="1"/>
</dbReference>
<sequence>MANVRLTIVYYSTYGTNLEMASIAADAAKDAGAEVRLRRVRETAPEEVVQGVEPWRATAERMAHVPEVTNDDMEWGNAYLFSAPTRYGVSASQLRAWIDTLGPLWQRGVLANKAVSAMSSAMNPHGGQETTLLSLYVTMMHWGAIIVPPGYTDPVQFKAGGNPYGVTVTAGGQGIPDEVKDAIRFQARRLVEFAGKLAGEPVAV</sequence>